<evidence type="ECO:0000313" key="3">
    <source>
        <dbReference type="Proteomes" id="UP000053841"/>
    </source>
</evidence>
<sequence>MAVREATWVWAQRLGFYYAGSKTWSKAKATQGLASNVRKPCHGVTVVIVGQRVAAEKAEGEKNETKKSKVDETHTGGEPRMLCLVEVMLERSVWRGRGAVPSRARPWIAVEAAQRRGSVAGAGGARTSRSSVKTSVHVSTKAEAGAAVVIRPGRKGRWKGGPAVQ</sequence>
<dbReference type="HOGENOM" id="CLU_1740182_0_0_1"/>
<gene>
    <name evidence="2" type="ORF">COCCADRAFT_28197</name>
</gene>
<dbReference type="KEGG" id="bze:COCCADRAFT_28197"/>
<dbReference type="RefSeq" id="XP_007714682.1">
    <property type="nucleotide sequence ID" value="XM_007716492.1"/>
</dbReference>
<accession>W6XTS0</accession>
<evidence type="ECO:0000313" key="2">
    <source>
        <dbReference type="EMBL" id="EUC31017.1"/>
    </source>
</evidence>
<feature type="region of interest" description="Disordered" evidence="1">
    <location>
        <begin position="118"/>
        <end position="138"/>
    </location>
</feature>
<dbReference type="GeneID" id="19146354"/>
<name>W6XTS0_COCC2</name>
<dbReference type="EMBL" id="KI964679">
    <property type="protein sequence ID" value="EUC31017.1"/>
    <property type="molecule type" value="Genomic_DNA"/>
</dbReference>
<keyword evidence="3" id="KW-1185">Reference proteome</keyword>
<dbReference type="AlphaFoldDB" id="W6XTS0"/>
<protein>
    <submittedName>
        <fullName evidence="2">Uncharacterized protein</fullName>
    </submittedName>
</protein>
<feature type="region of interest" description="Disordered" evidence="1">
    <location>
        <begin position="56"/>
        <end position="76"/>
    </location>
</feature>
<evidence type="ECO:0000256" key="1">
    <source>
        <dbReference type="SAM" id="MobiDB-lite"/>
    </source>
</evidence>
<proteinExistence type="predicted"/>
<organism evidence="2 3">
    <name type="scientific">Cochliobolus carbonum (strain 26-R-13)</name>
    <name type="common">Maize leaf spot fungus</name>
    <name type="synonym">Bipolaris zeicola</name>
    <dbReference type="NCBI Taxonomy" id="930089"/>
    <lineage>
        <taxon>Eukaryota</taxon>
        <taxon>Fungi</taxon>
        <taxon>Dikarya</taxon>
        <taxon>Ascomycota</taxon>
        <taxon>Pezizomycotina</taxon>
        <taxon>Dothideomycetes</taxon>
        <taxon>Pleosporomycetidae</taxon>
        <taxon>Pleosporales</taxon>
        <taxon>Pleosporineae</taxon>
        <taxon>Pleosporaceae</taxon>
        <taxon>Bipolaris</taxon>
    </lineage>
</organism>
<dbReference type="Proteomes" id="UP000053841">
    <property type="component" value="Unassembled WGS sequence"/>
</dbReference>
<reference evidence="2 3" key="1">
    <citation type="journal article" date="2013" name="PLoS Genet.">
        <title>Comparative genome structure, secondary metabolite, and effector coding capacity across Cochliobolus pathogens.</title>
        <authorList>
            <person name="Condon B.J."/>
            <person name="Leng Y."/>
            <person name="Wu D."/>
            <person name="Bushley K.E."/>
            <person name="Ohm R.A."/>
            <person name="Otillar R."/>
            <person name="Martin J."/>
            <person name="Schackwitz W."/>
            <person name="Grimwood J."/>
            <person name="MohdZainudin N."/>
            <person name="Xue C."/>
            <person name="Wang R."/>
            <person name="Manning V.A."/>
            <person name="Dhillon B."/>
            <person name="Tu Z.J."/>
            <person name="Steffenson B.J."/>
            <person name="Salamov A."/>
            <person name="Sun H."/>
            <person name="Lowry S."/>
            <person name="LaButti K."/>
            <person name="Han J."/>
            <person name="Copeland A."/>
            <person name="Lindquist E."/>
            <person name="Barry K."/>
            <person name="Schmutz J."/>
            <person name="Baker S.E."/>
            <person name="Ciuffetti L.M."/>
            <person name="Grigoriev I.V."/>
            <person name="Zhong S."/>
            <person name="Turgeon B.G."/>
        </authorList>
    </citation>
    <scope>NUCLEOTIDE SEQUENCE [LARGE SCALE GENOMIC DNA]</scope>
    <source>
        <strain evidence="2 3">26-R-13</strain>
    </source>
</reference>